<accession>A0A6I3J204</accession>
<dbReference type="Proteomes" id="UP000433406">
    <property type="component" value="Unassembled WGS sequence"/>
</dbReference>
<name>A0A6I3J204_9ACTN</name>
<dbReference type="PANTHER" id="PTHR37313">
    <property type="entry name" value="UPF0749 PROTEIN RV1825"/>
    <property type="match status" value="1"/>
</dbReference>
<comment type="caution">
    <text evidence="2">The sequence shown here is derived from an EMBL/GenBank/DDBJ whole genome shotgun (WGS) entry which is preliminary data.</text>
</comment>
<dbReference type="PANTHER" id="PTHR37313:SF2">
    <property type="entry name" value="UPF0749 PROTEIN YLXX"/>
    <property type="match status" value="1"/>
</dbReference>
<dbReference type="Pfam" id="PF05949">
    <property type="entry name" value="DUF881"/>
    <property type="match status" value="1"/>
</dbReference>
<reference evidence="2 3" key="1">
    <citation type="submission" date="2019-10" db="EMBL/GenBank/DDBJ databases">
        <title>Nocardioides novel species isolated from the excrement of Marmot.</title>
        <authorList>
            <person name="Zhang G."/>
        </authorList>
    </citation>
    <scope>NUCLEOTIDE SEQUENCE [LARGE SCALE GENOMIC DNA]</scope>
    <source>
        <strain evidence="3">zg-579</strain>
    </source>
</reference>
<evidence type="ECO:0000256" key="1">
    <source>
        <dbReference type="ARBA" id="ARBA00009108"/>
    </source>
</evidence>
<protein>
    <submittedName>
        <fullName evidence="2">DUF881 domain-containing protein</fullName>
    </submittedName>
</protein>
<dbReference type="Gene3D" id="3.30.70.1880">
    <property type="entry name" value="Protein of unknown function DUF881"/>
    <property type="match status" value="1"/>
</dbReference>
<comment type="similarity">
    <text evidence="1">Belongs to the UPF0749 family.</text>
</comment>
<gene>
    <name evidence="2" type="ORF">GGQ22_04855</name>
</gene>
<sequence>MPSTSSGPPDQRSSGRTRLFRAMLRPSRSQVVVGVLLALVGFAAIVQVRATEVDATYAGLREQDLIDVLNGLAGTTQRAESEIERLEAAREDLRSDNRRVGAALEAAQTQADTLAILAGTVPVTGPGIRITITETDTPVDAQDFIDLVQELRTSNAEAMQLNGKVRLVAQSSFAEAEGGLVVDGELLGPPYVLDAIGDPDTLAGAISIARGVTFELEKDNAIVEVQELPSLDIESVREPVQPENATPELDTSTP</sequence>
<dbReference type="RefSeq" id="WP_154614239.1">
    <property type="nucleotide sequence ID" value="NZ_CP053660.1"/>
</dbReference>
<dbReference type="GO" id="GO:0005886">
    <property type="term" value="C:plasma membrane"/>
    <property type="evidence" value="ECO:0007669"/>
    <property type="project" value="TreeGrafter"/>
</dbReference>
<dbReference type="AlphaFoldDB" id="A0A6I3J204"/>
<keyword evidence="3" id="KW-1185">Reference proteome</keyword>
<organism evidence="2 3">
    <name type="scientific">Nocardioides marmotae</name>
    <dbReference type="NCBI Taxonomy" id="2663857"/>
    <lineage>
        <taxon>Bacteria</taxon>
        <taxon>Bacillati</taxon>
        <taxon>Actinomycetota</taxon>
        <taxon>Actinomycetes</taxon>
        <taxon>Propionibacteriales</taxon>
        <taxon>Nocardioidaceae</taxon>
        <taxon>Nocardioides</taxon>
    </lineage>
</organism>
<proteinExistence type="inferred from homology"/>
<evidence type="ECO:0000313" key="3">
    <source>
        <dbReference type="Proteomes" id="UP000433406"/>
    </source>
</evidence>
<dbReference type="InterPro" id="IPR010273">
    <property type="entry name" value="DUF881"/>
</dbReference>
<dbReference type="EMBL" id="WLCI01000005">
    <property type="protein sequence ID" value="MTB94406.1"/>
    <property type="molecule type" value="Genomic_DNA"/>
</dbReference>
<evidence type="ECO:0000313" key="2">
    <source>
        <dbReference type="EMBL" id="MTB94406.1"/>
    </source>
</evidence>